<keyword evidence="3" id="KW-1185">Reference proteome</keyword>
<dbReference type="AlphaFoldDB" id="A0A544TQ40"/>
<protein>
    <recommendedName>
        <fullName evidence="4">Stage III sporulation protein AD</fullName>
    </recommendedName>
</protein>
<reference evidence="2 3" key="1">
    <citation type="submission" date="2019-06" db="EMBL/GenBank/DDBJ databases">
        <title>Psychrobacillus vulpis sp. nov., a new species isolated from feces of a red fox that inhabits in The Tablas de Daimiel Natural Park, Albacete, Spain.</title>
        <authorList>
            <person name="Rodriguez M."/>
            <person name="Reina J.C."/>
            <person name="Bejar V."/>
            <person name="Llamas I."/>
        </authorList>
    </citation>
    <scope>NUCLEOTIDE SEQUENCE [LARGE SCALE GENOMIC DNA]</scope>
    <source>
        <strain evidence="2 3">Z8</strain>
    </source>
</reference>
<feature type="transmembrane region" description="Helical" evidence="1">
    <location>
        <begin position="28"/>
        <end position="48"/>
    </location>
</feature>
<evidence type="ECO:0000313" key="3">
    <source>
        <dbReference type="Proteomes" id="UP000316626"/>
    </source>
</evidence>
<evidence type="ECO:0000256" key="1">
    <source>
        <dbReference type="SAM" id="Phobius"/>
    </source>
</evidence>
<keyword evidence="1" id="KW-1133">Transmembrane helix</keyword>
<keyword evidence="1" id="KW-0812">Transmembrane</keyword>
<evidence type="ECO:0008006" key="4">
    <source>
        <dbReference type="Google" id="ProtNLM"/>
    </source>
</evidence>
<dbReference type="Proteomes" id="UP000316626">
    <property type="component" value="Unassembled WGS sequence"/>
</dbReference>
<feature type="transmembrane region" description="Helical" evidence="1">
    <location>
        <begin position="60"/>
        <end position="80"/>
    </location>
</feature>
<evidence type="ECO:0000313" key="2">
    <source>
        <dbReference type="EMBL" id="TQR19571.1"/>
    </source>
</evidence>
<dbReference type="OrthoDB" id="2969909at2"/>
<sequence length="127" mass="14950">MIVYVTIIIAFCLLQLVKEIYPRIHSVIYTIYIILFLYYILMTFIIPYTTEFISVIPSALLPVFKLLIFSVILLFVSQIIEELLADYEYTSLATIITFTTKAILVLVWLRHMQQFYEKFFSIMGLLS</sequence>
<keyword evidence="1" id="KW-0472">Membrane</keyword>
<feature type="transmembrane region" description="Helical" evidence="1">
    <location>
        <begin position="92"/>
        <end position="109"/>
    </location>
</feature>
<dbReference type="RefSeq" id="WP_142642765.1">
    <property type="nucleotide sequence ID" value="NZ_VDGI01000012.1"/>
</dbReference>
<organism evidence="2 3">
    <name type="scientific">Psychrobacillus vulpis</name>
    <dbReference type="NCBI Taxonomy" id="2325572"/>
    <lineage>
        <taxon>Bacteria</taxon>
        <taxon>Bacillati</taxon>
        <taxon>Bacillota</taxon>
        <taxon>Bacilli</taxon>
        <taxon>Bacillales</taxon>
        <taxon>Bacillaceae</taxon>
        <taxon>Psychrobacillus</taxon>
    </lineage>
</organism>
<name>A0A544TQ40_9BACI</name>
<proteinExistence type="predicted"/>
<gene>
    <name evidence="2" type="ORF">FG384_11615</name>
</gene>
<comment type="caution">
    <text evidence="2">The sequence shown here is derived from an EMBL/GenBank/DDBJ whole genome shotgun (WGS) entry which is preliminary data.</text>
</comment>
<accession>A0A544TQ40</accession>
<dbReference type="EMBL" id="VDGI01000012">
    <property type="protein sequence ID" value="TQR19571.1"/>
    <property type="molecule type" value="Genomic_DNA"/>
</dbReference>